<evidence type="ECO:0000259" key="7">
    <source>
        <dbReference type="PROSITE" id="PS50850"/>
    </source>
</evidence>
<keyword evidence="5 6" id="KW-0472">Membrane</keyword>
<proteinExistence type="predicted"/>
<dbReference type="EMBL" id="AP026801">
    <property type="protein sequence ID" value="BDR57346.1"/>
    <property type="molecule type" value="Genomic_DNA"/>
</dbReference>
<name>A0AAU9DGF4_9LACO</name>
<dbReference type="SUPFAM" id="SSF103473">
    <property type="entry name" value="MFS general substrate transporter"/>
    <property type="match status" value="1"/>
</dbReference>
<dbReference type="Pfam" id="PF07690">
    <property type="entry name" value="MFS_1"/>
    <property type="match status" value="1"/>
</dbReference>
<sequence length="408" mass="43830">MDHQQTSRNQRQTVLSTSAGFALENMDIMFLSFALTPIIATLGISGAAAGLISSITNLGMLVGGVIFGLIGDRIGRVKTFSHTIFIFAFATAGMYFAKNIWVIYILRFIAGIGAGGEYGVGIALIAENFPQNKVGRITSVAAIGGQVGAIFAAVMAAIIIPRFGWNALFLVGLLPVVLAFMVRHNLQESPEFLASKESDEGKEKISLSELFTTGRQAYQTIALMFMVIVQIAGYFGLMNWLPSIMQKQLHINVSGSSIWMISTIIGMSIGMMVFGTILDRIGPRMAYSIFLIGSALSVFLITLANNEITLILAGAVLGFFSNGMFGGYGAIISQLYPTHIRATANNLIVNVGRAIGGFSSVVIGFLMDHSNLTVTMGFLSILYIASLCVMFSIPALKGLSLKEKERLE</sequence>
<dbReference type="PANTHER" id="PTHR23508:SF10">
    <property type="entry name" value="CARBOXYLIC ACID TRANSPORTER PROTEIN HOMOLOG"/>
    <property type="match status" value="1"/>
</dbReference>
<dbReference type="InterPro" id="IPR020846">
    <property type="entry name" value="MFS_dom"/>
</dbReference>
<feature type="transmembrane region" description="Helical" evidence="6">
    <location>
        <begin position="165"/>
        <end position="182"/>
    </location>
</feature>
<feature type="transmembrane region" description="Helical" evidence="6">
    <location>
        <begin position="137"/>
        <end position="159"/>
    </location>
</feature>
<keyword evidence="9" id="KW-1185">Reference proteome</keyword>
<feature type="transmembrane region" description="Helical" evidence="6">
    <location>
        <begin position="217"/>
        <end position="237"/>
    </location>
</feature>
<keyword evidence="2" id="KW-0813">Transport</keyword>
<feature type="transmembrane region" description="Helical" evidence="6">
    <location>
        <begin position="257"/>
        <end position="278"/>
    </location>
</feature>
<dbReference type="PROSITE" id="PS50850">
    <property type="entry name" value="MFS"/>
    <property type="match status" value="1"/>
</dbReference>
<dbReference type="InterPro" id="IPR011701">
    <property type="entry name" value="MFS"/>
</dbReference>
<organism evidence="8 9">
    <name type="scientific">Xylocopilactobacillus apis</name>
    <dbReference type="NCBI Taxonomy" id="2932183"/>
    <lineage>
        <taxon>Bacteria</taxon>
        <taxon>Bacillati</taxon>
        <taxon>Bacillota</taxon>
        <taxon>Bacilli</taxon>
        <taxon>Lactobacillales</taxon>
        <taxon>Lactobacillaceae</taxon>
        <taxon>Xylocopilactobacillus</taxon>
    </lineage>
</organism>
<feature type="transmembrane region" description="Helical" evidence="6">
    <location>
        <begin position="285"/>
        <end position="304"/>
    </location>
</feature>
<evidence type="ECO:0000256" key="6">
    <source>
        <dbReference type="SAM" id="Phobius"/>
    </source>
</evidence>
<evidence type="ECO:0000313" key="9">
    <source>
        <dbReference type="Proteomes" id="UP001321804"/>
    </source>
</evidence>
<dbReference type="AlphaFoldDB" id="A0AAU9DGF4"/>
<evidence type="ECO:0000256" key="2">
    <source>
        <dbReference type="ARBA" id="ARBA00022448"/>
    </source>
</evidence>
<dbReference type="InterPro" id="IPR036259">
    <property type="entry name" value="MFS_trans_sf"/>
</dbReference>
<comment type="subcellular location">
    <subcellularLocation>
        <location evidence="1">Cell membrane</location>
        <topology evidence="1">Multi-pass membrane protein</topology>
    </subcellularLocation>
</comment>
<reference evidence="8 9" key="1">
    <citation type="journal article" date="2023" name="Microbiol. Spectr.">
        <title>Symbiosis of Carpenter Bees with Uncharacterized Lactic Acid Bacteria Showing NAD Auxotrophy.</title>
        <authorList>
            <person name="Kawasaki S."/>
            <person name="Ozawa K."/>
            <person name="Mori T."/>
            <person name="Yamamoto A."/>
            <person name="Ito M."/>
            <person name="Ohkuma M."/>
            <person name="Sakamoto M."/>
            <person name="Matsutani M."/>
        </authorList>
    </citation>
    <scope>NUCLEOTIDE SEQUENCE [LARGE SCALE GENOMIC DNA]</scope>
    <source>
        <strain evidence="8 9">KimC2</strain>
    </source>
</reference>
<dbReference type="PANTHER" id="PTHR23508">
    <property type="entry name" value="CARBOXYLIC ACID TRANSPORTER PROTEIN HOMOLOG"/>
    <property type="match status" value="1"/>
</dbReference>
<feature type="transmembrane region" description="Helical" evidence="6">
    <location>
        <begin position="310"/>
        <end position="335"/>
    </location>
</feature>
<feature type="transmembrane region" description="Helical" evidence="6">
    <location>
        <begin position="373"/>
        <end position="396"/>
    </location>
</feature>
<dbReference type="Proteomes" id="UP001321804">
    <property type="component" value="Chromosome"/>
</dbReference>
<dbReference type="GO" id="GO:0046943">
    <property type="term" value="F:carboxylic acid transmembrane transporter activity"/>
    <property type="evidence" value="ECO:0007669"/>
    <property type="project" value="TreeGrafter"/>
</dbReference>
<evidence type="ECO:0000256" key="1">
    <source>
        <dbReference type="ARBA" id="ARBA00004651"/>
    </source>
</evidence>
<evidence type="ECO:0000256" key="5">
    <source>
        <dbReference type="ARBA" id="ARBA00023136"/>
    </source>
</evidence>
<keyword evidence="4 6" id="KW-1133">Transmembrane helix</keyword>
<dbReference type="KEGG" id="xak:KIMC2_19080"/>
<evidence type="ECO:0000256" key="3">
    <source>
        <dbReference type="ARBA" id="ARBA00022692"/>
    </source>
</evidence>
<dbReference type="Gene3D" id="1.20.1250.20">
    <property type="entry name" value="MFS general substrate transporter like domains"/>
    <property type="match status" value="2"/>
</dbReference>
<gene>
    <name evidence="8" type="ORF">KIMC2_19080</name>
</gene>
<feature type="transmembrane region" description="Helical" evidence="6">
    <location>
        <begin position="21"/>
        <end position="40"/>
    </location>
</feature>
<keyword evidence="3 6" id="KW-0812">Transmembrane</keyword>
<evidence type="ECO:0000313" key="8">
    <source>
        <dbReference type="EMBL" id="BDR57346.1"/>
    </source>
</evidence>
<feature type="transmembrane region" description="Helical" evidence="6">
    <location>
        <begin position="79"/>
        <end position="97"/>
    </location>
</feature>
<feature type="domain" description="Major facilitator superfamily (MFS) profile" evidence="7">
    <location>
        <begin position="13"/>
        <end position="397"/>
    </location>
</feature>
<dbReference type="GO" id="GO:0005886">
    <property type="term" value="C:plasma membrane"/>
    <property type="evidence" value="ECO:0007669"/>
    <property type="project" value="UniProtKB-SubCell"/>
</dbReference>
<dbReference type="RefSeq" id="WP_317696368.1">
    <property type="nucleotide sequence ID" value="NZ_AP026801.1"/>
</dbReference>
<feature type="transmembrane region" description="Helical" evidence="6">
    <location>
        <begin position="46"/>
        <end position="67"/>
    </location>
</feature>
<evidence type="ECO:0000256" key="4">
    <source>
        <dbReference type="ARBA" id="ARBA00022989"/>
    </source>
</evidence>
<protein>
    <submittedName>
        <fullName evidence="8">MFS transporter</fullName>
    </submittedName>
</protein>
<accession>A0AAU9DGF4</accession>